<name>A0A9D0ZYZ6_9ACTN</name>
<evidence type="ECO:0000256" key="3">
    <source>
        <dbReference type="ARBA" id="ARBA00023125"/>
    </source>
</evidence>
<dbReference type="InterPro" id="IPR036390">
    <property type="entry name" value="WH_DNA-bd_sf"/>
</dbReference>
<proteinExistence type="inferred from homology"/>
<dbReference type="GO" id="GO:0003700">
    <property type="term" value="F:DNA-binding transcription factor activity"/>
    <property type="evidence" value="ECO:0007669"/>
    <property type="project" value="InterPro"/>
</dbReference>
<dbReference type="SUPFAM" id="SSF46785">
    <property type="entry name" value="Winged helix' DNA-binding domain"/>
    <property type="match status" value="1"/>
</dbReference>
<dbReference type="PRINTS" id="PR00039">
    <property type="entry name" value="HTHLYSR"/>
</dbReference>
<dbReference type="PANTHER" id="PTHR30346:SF28">
    <property type="entry name" value="HTH-TYPE TRANSCRIPTIONAL REGULATOR CYNR"/>
    <property type="match status" value="1"/>
</dbReference>
<accession>A0A9D0ZYZ6</accession>
<dbReference type="GO" id="GO:0032993">
    <property type="term" value="C:protein-DNA complex"/>
    <property type="evidence" value="ECO:0007669"/>
    <property type="project" value="TreeGrafter"/>
</dbReference>
<evidence type="ECO:0000313" key="6">
    <source>
        <dbReference type="EMBL" id="HIR01215.1"/>
    </source>
</evidence>
<evidence type="ECO:0000256" key="1">
    <source>
        <dbReference type="ARBA" id="ARBA00009437"/>
    </source>
</evidence>
<evidence type="ECO:0000259" key="5">
    <source>
        <dbReference type="PROSITE" id="PS50931"/>
    </source>
</evidence>
<dbReference type="InterPro" id="IPR000847">
    <property type="entry name" value="LysR_HTH_N"/>
</dbReference>
<comment type="similarity">
    <text evidence="1">Belongs to the LysR transcriptional regulatory family.</text>
</comment>
<keyword evidence="3" id="KW-0238">DNA-binding</keyword>
<dbReference type="InterPro" id="IPR005119">
    <property type="entry name" value="LysR_subst-bd"/>
</dbReference>
<feature type="domain" description="HTH lysR-type" evidence="5">
    <location>
        <begin position="1"/>
        <end position="58"/>
    </location>
</feature>
<dbReference type="PROSITE" id="PS50931">
    <property type="entry name" value="HTH_LYSR"/>
    <property type="match status" value="1"/>
</dbReference>
<dbReference type="GO" id="GO:0003677">
    <property type="term" value="F:DNA binding"/>
    <property type="evidence" value="ECO:0007669"/>
    <property type="project" value="UniProtKB-KW"/>
</dbReference>
<sequence length="300" mass="33541">MELRTLRYFLALAHAGTISGAAKELHVTQPTLSRQLADLEKEFGTTLFERGSKRIRLTVEGVRLRDYATSIVALADKATADLAQPDRAVGGSVFIGCGESEVMRTVFRAAKRCRDEHPDVRFHLFSGTSIDLEDRFNDGLLDFLVEFEPLPHPDRLSLSLPESDRWGVLMRKDDPLAERVSVRPENVAGRTVIGSRQGMKSGKMREWAGELHDRLDVVLTYNLGLNAAIAVEEGMGVMFCYDRLIRLPEDGALCFRPIDPPVYSDSAVVWKKHRHLSNAAEAFLQCLREECTGEVSIGER</sequence>
<organism evidence="6 7">
    <name type="scientific">Candidatus Aveggerthella stercoripullorum</name>
    <dbReference type="NCBI Taxonomy" id="2840688"/>
    <lineage>
        <taxon>Bacteria</taxon>
        <taxon>Bacillati</taxon>
        <taxon>Actinomycetota</taxon>
        <taxon>Coriobacteriia</taxon>
        <taxon>Eggerthellales</taxon>
        <taxon>Eggerthellaceae</taxon>
        <taxon>Eggerthellaceae incertae sedis</taxon>
        <taxon>Candidatus Aveggerthella</taxon>
    </lineage>
</organism>
<dbReference type="SUPFAM" id="SSF53850">
    <property type="entry name" value="Periplasmic binding protein-like II"/>
    <property type="match status" value="1"/>
</dbReference>
<reference evidence="6" key="1">
    <citation type="submission" date="2020-10" db="EMBL/GenBank/DDBJ databases">
        <authorList>
            <person name="Gilroy R."/>
        </authorList>
    </citation>
    <scope>NUCLEOTIDE SEQUENCE</scope>
    <source>
        <strain evidence="6">ChiGjej1B1-2707</strain>
    </source>
</reference>
<comment type="caution">
    <text evidence="6">The sequence shown here is derived from an EMBL/GenBank/DDBJ whole genome shotgun (WGS) entry which is preliminary data.</text>
</comment>
<dbReference type="Pfam" id="PF00126">
    <property type="entry name" value="HTH_1"/>
    <property type="match status" value="1"/>
</dbReference>
<dbReference type="Gene3D" id="1.10.10.10">
    <property type="entry name" value="Winged helix-like DNA-binding domain superfamily/Winged helix DNA-binding domain"/>
    <property type="match status" value="1"/>
</dbReference>
<keyword evidence="4" id="KW-0804">Transcription</keyword>
<dbReference type="EMBL" id="DVGB01000037">
    <property type="protein sequence ID" value="HIR01215.1"/>
    <property type="molecule type" value="Genomic_DNA"/>
</dbReference>
<dbReference type="AlphaFoldDB" id="A0A9D0ZYZ6"/>
<dbReference type="InterPro" id="IPR036388">
    <property type="entry name" value="WH-like_DNA-bd_sf"/>
</dbReference>
<dbReference type="FunFam" id="1.10.10.10:FF:000001">
    <property type="entry name" value="LysR family transcriptional regulator"/>
    <property type="match status" value="1"/>
</dbReference>
<gene>
    <name evidence="6" type="ORF">IAA69_03005</name>
</gene>
<evidence type="ECO:0000256" key="2">
    <source>
        <dbReference type="ARBA" id="ARBA00023015"/>
    </source>
</evidence>
<dbReference type="Proteomes" id="UP000824261">
    <property type="component" value="Unassembled WGS sequence"/>
</dbReference>
<evidence type="ECO:0000313" key="7">
    <source>
        <dbReference type="Proteomes" id="UP000824261"/>
    </source>
</evidence>
<reference evidence="6" key="2">
    <citation type="journal article" date="2021" name="PeerJ">
        <title>Extensive microbial diversity within the chicken gut microbiome revealed by metagenomics and culture.</title>
        <authorList>
            <person name="Gilroy R."/>
            <person name="Ravi A."/>
            <person name="Getino M."/>
            <person name="Pursley I."/>
            <person name="Horton D.L."/>
            <person name="Alikhan N.F."/>
            <person name="Baker D."/>
            <person name="Gharbi K."/>
            <person name="Hall N."/>
            <person name="Watson M."/>
            <person name="Adriaenssens E.M."/>
            <person name="Foster-Nyarko E."/>
            <person name="Jarju S."/>
            <person name="Secka A."/>
            <person name="Antonio M."/>
            <person name="Oren A."/>
            <person name="Chaudhuri R.R."/>
            <person name="La Ragione R."/>
            <person name="Hildebrand F."/>
            <person name="Pallen M.J."/>
        </authorList>
    </citation>
    <scope>NUCLEOTIDE SEQUENCE</scope>
    <source>
        <strain evidence="6">ChiGjej1B1-2707</strain>
    </source>
</reference>
<dbReference type="Pfam" id="PF03466">
    <property type="entry name" value="LysR_substrate"/>
    <property type="match status" value="1"/>
</dbReference>
<dbReference type="CDD" id="cd05466">
    <property type="entry name" value="PBP2_LTTR_substrate"/>
    <property type="match status" value="1"/>
</dbReference>
<protein>
    <submittedName>
        <fullName evidence="6">LysR family transcriptional regulator</fullName>
    </submittedName>
</protein>
<keyword evidence="2" id="KW-0805">Transcription regulation</keyword>
<evidence type="ECO:0000256" key="4">
    <source>
        <dbReference type="ARBA" id="ARBA00023163"/>
    </source>
</evidence>
<dbReference type="PANTHER" id="PTHR30346">
    <property type="entry name" value="TRANSCRIPTIONAL DUAL REGULATOR HCAR-RELATED"/>
    <property type="match status" value="1"/>
</dbReference>
<dbReference type="Gene3D" id="3.40.190.290">
    <property type="match status" value="1"/>
</dbReference>